<dbReference type="Proteomes" id="UP001060085">
    <property type="component" value="Linkage Group LG07"/>
</dbReference>
<organism evidence="1 2">
    <name type="scientific">Catharanthus roseus</name>
    <name type="common">Madagascar periwinkle</name>
    <name type="synonym">Vinca rosea</name>
    <dbReference type="NCBI Taxonomy" id="4058"/>
    <lineage>
        <taxon>Eukaryota</taxon>
        <taxon>Viridiplantae</taxon>
        <taxon>Streptophyta</taxon>
        <taxon>Embryophyta</taxon>
        <taxon>Tracheophyta</taxon>
        <taxon>Spermatophyta</taxon>
        <taxon>Magnoliopsida</taxon>
        <taxon>eudicotyledons</taxon>
        <taxon>Gunneridae</taxon>
        <taxon>Pentapetalae</taxon>
        <taxon>asterids</taxon>
        <taxon>lamiids</taxon>
        <taxon>Gentianales</taxon>
        <taxon>Apocynaceae</taxon>
        <taxon>Rauvolfioideae</taxon>
        <taxon>Vinceae</taxon>
        <taxon>Catharanthinae</taxon>
        <taxon>Catharanthus</taxon>
    </lineage>
</organism>
<reference evidence="2" key="1">
    <citation type="journal article" date="2023" name="Nat. Plants">
        <title>Single-cell RNA sequencing provides a high-resolution roadmap for understanding the multicellular compartmentation of specialized metabolism.</title>
        <authorList>
            <person name="Sun S."/>
            <person name="Shen X."/>
            <person name="Li Y."/>
            <person name="Li Y."/>
            <person name="Wang S."/>
            <person name="Li R."/>
            <person name="Zhang H."/>
            <person name="Shen G."/>
            <person name="Guo B."/>
            <person name="Wei J."/>
            <person name="Xu J."/>
            <person name="St-Pierre B."/>
            <person name="Chen S."/>
            <person name="Sun C."/>
        </authorList>
    </citation>
    <scope>NUCLEOTIDE SEQUENCE [LARGE SCALE GENOMIC DNA]</scope>
</reference>
<keyword evidence="2" id="KW-1185">Reference proteome</keyword>
<protein>
    <submittedName>
        <fullName evidence="1">Uncharacterized protein</fullName>
    </submittedName>
</protein>
<name>A0ACB9ZVC8_CATRO</name>
<dbReference type="EMBL" id="CM044707">
    <property type="protein sequence ID" value="KAI5652588.1"/>
    <property type="molecule type" value="Genomic_DNA"/>
</dbReference>
<proteinExistence type="predicted"/>
<gene>
    <name evidence="1" type="ORF">M9H77_29775</name>
</gene>
<accession>A0ACB9ZVC8</accession>
<sequence length="88" mass="9983">MICRFKILIHFLKVDIKEDHKLEVEEEEIILVLATMVINKGLKILTKSGGKCLASRVRAIQMCSLIGKDNDIVEVKLVITKFSSYALH</sequence>
<comment type="caution">
    <text evidence="1">The sequence shown here is derived from an EMBL/GenBank/DDBJ whole genome shotgun (WGS) entry which is preliminary data.</text>
</comment>
<evidence type="ECO:0000313" key="2">
    <source>
        <dbReference type="Proteomes" id="UP001060085"/>
    </source>
</evidence>
<evidence type="ECO:0000313" key="1">
    <source>
        <dbReference type="EMBL" id="KAI5652588.1"/>
    </source>
</evidence>